<gene>
    <name evidence="1" type="ORF">COX15_01805</name>
</gene>
<dbReference type="Proteomes" id="UP000230007">
    <property type="component" value="Unassembled WGS sequence"/>
</dbReference>
<accession>A0A2H0AN02</accession>
<protein>
    <submittedName>
        <fullName evidence="1">Uncharacterized protein</fullName>
    </submittedName>
</protein>
<dbReference type="AlphaFoldDB" id="A0A2H0AN02"/>
<comment type="caution">
    <text evidence="1">The sequence shown here is derived from an EMBL/GenBank/DDBJ whole genome shotgun (WGS) entry which is preliminary data.</text>
</comment>
<evidence type="ECO:0000313" key="1">
    <source>
        <dbReference type="EMBL" id="PIP45988.1"/>
    </source>
</evidence>
<reference evidence="1 2" key="1">
    <citation type="submission" date="2017-09" db="EMBL/GenBank/DDBJ databases">
        <title>Depth-based differentiation of microbial function through sediment-hosted aquifers and enrichment of novel symbionts in the deep terrestrial subsurface.</title>
        <authorList>
            <person name="Probst A.J."/>
            <person name="Ladd B."/>
            <person name="Jarett J.K."/>
            <person name="Geller-Mcgrath D.E."/>
            <person name="Sieber C.M."/>
            <person name="Emerson J.B."/>
            <person name="Anantharaman K."/>
            <person name="Thomas B.C."/>
            <person name="Malmstrom R."/>
            <person name="Stieglmeier M."/>
            <person name="Klingl A."/>
            <person name="Woyke T."/>
            <person name="Ryan C.M."/>
            <person name="Banfield J.F."/>
        </authorList>
    </citation>
    <scope>NUCLEOTIDE SEQUENCE [LARGE SCALE GENOMIC DNA]</scope>
    <source>
        <strain evidence="1">CG23_combo_of_CG06-09_8_20_14_all_42_19</strain>
    </source>
</reference>
<proteinExistence type="predicted"/>
<sequence>EITKIGGAPTSLAQILSASKARARRKGAVQALISLQARRGGGNSAAPEPKRSPAALLVMVSRKV</sequence>
<organism evidence="1 2">
    <name type="scientific">Candidatus Colwellbacteria bacterium CG23_combo_of_CG06-09_8_20_14_all_42_19</name>
    <dbReference type="NCBI Taxonomy" id="1974541"/>
    <lineage>
        <taxon>Bacteria</taxon>
        <taxon>Candidatus Colwelliibacteriota</taxon>
    </lineage>
</organism>
<name>A0A2H0AN02_9BACT</name>
<evidence type="ECO:0000313" key="2">
    <source>
        <dbReference type="Proteomes" id="UP000230007"/>
    </source>
</evidence>
<feature type="non-terminal residue" evidence="1">
    <location>
        <position position="1"/>
    </location>
</feature>
<dbReference type="EMBL" id="PCSK01000039">
    <property type="protein sequence ID" value="PIP45988.1"/>
    <property type="molecule type" value="Genomic_DNA"/>
</dbReference>